<dbReference type="EMBL" id="CAJOBR010006181">
    <property type="protein sequence ID" value="CAF4838582.1"/>
    <property type="molecule type" value="Genomic_DNA"/>
</dbReference>
<sequence>MANHQHPNSITLRRCVCVETMTVPENQIEGMYEMYRRVQAVNKLGPNGLLIRLEDIQGDPYLDARYLREAILLKDQEIDKMREDCVLPLVSKCVEFYGTNVIVPRLKEMYPQNDSIQNFSGWADCCAYAYRNNVVLWLQADINQIIDQNPNISGVWNILKYIRKRRSDAVHGPITADDIESLNDSVQYFQRHQTAYTTNYIQAVQVLADVLQTMPPRLFAVPGQYDLANLLR</sequence>
<dbReference type="AlphaFoldDB" id="A0A821R9K4"/>
<evidence type="ECO:0000313" key="3">
    <source>
        <dbReference type="Proteomes" id="UP000663848"/>
    </source>
</evidence>
<proteinExistence type="predicted"/>
<organism evidence="2 3">
    <name type="scientific">Rotaria socialis</name>
    <dbReference type="NCBI Taxonomy" id="392032"/>
    <lineage>
        <taxon>Eukaryota</taxon>
        <taxon>Metazoa</taxon>
        <taxon>Spiralia</taxon>
        <taxon>Gnathifera</taxon>
        <taxon>Rotifera</taxon>
        <taxon>Eurotatoria</taxon>
        <taxon>Bdelloidea</taxon>
        <taxon>Philodinida</taxon>
        <taxon>Philodinidae</taxon>
        <taxon>Rotaria</taxon>
    </lineage>
</organism>
<evidence type="ECO:0000313" key="1">
    <source>
        <dbReference type="EMBL" id="CAF3443235.1"/>
    </source>
</evidence>
<dbReference type="Proteomes" id="UP000663872">
    <property type="component" value="Unassembled WGS sequence"/>
</dbReference>
<name>A0A821R9K4_9BILA</name>
<evidence type="ECO:0000313" key="2">
    <source>
        <dbReference type="EMBL" id="CAF4838582.1"/>
    </source>
</evidence>
<reference evidence="2" key="1">
    <citation type="submission" date="2021-02" db="EMBL/GenBank/DDBJ databases">
        <authorList>
            <person name="Nowell W R."/>
        </authorList>
    </citation>
    <scope>NUCLEOTIDE SEQUENCE</scope>
</reference>
<gene>
    <name evidence="1" type="ORF">GRG538_LOCUS13654</name>
    <name evidence="2" type="ORF">QYT958_LOCUS26246</name>
</gene>
<accession>A0A821R9K4</accession>
<comment type="caution">
    <text evidence="2">The sequence shown here is derived from an EMBL/GenBank/DDBJ whole genome shotgun (WGS) entry which is preliminary data.</text>
</comment>
<protein>
    <submittedName>
        <fullName evidence="2">Uncharacterized protein</fullName>
    </submittedName>
</protein>
<dbReference type="Proteomes" id="UP000663848">
    <property type="component" value="Unassembled WGS sequence"/>
</dbReference>
<dbReference type="EMBL" id="CAJNYT010002019">
    <property type="protein sequence ID" value="CAF3443235.1"/>
    <property type="molecule type" value="Genomic_DNA"/>
</dbReference>